<feature type="chain" id="PRO_5003011433" description="SbsA Ig-like domain-containing protein" evidence="2">
    <location>
        <begin position="26"/>
        <end position="615"/>
    </location>
</feature>
<dbReference type="Proteomes" id="UP000002221">
    <property type="component" value="Chromosome"/>
</dbReference>
<dbReference type="InterPro" id="IPR032812">
    <property type="entry name" value="SbsA_Ig"/>
</dbReference>
<keyword evidence="1 2" id="KW-0732">Signal</keyword>
<proteinExistence type="predicted"/>
<evidence type="ECO:0000256" key="2">
    <source>
        <dbReference type="SAM" id="SignalP"/>
    </source>
</evidence>
<dbReference type="NCBIfam" id="TIGR04183">
    <property type="entry name" value="Por_Secre_tail"/>
    <property type="match status" value="1"/>
</dbReference>
<feature type="signal peptide" evidence="2">
    <location>
        <begin position="1"/>
        <end position="25"/>
    </location>
</feature>
<gene>
    <name evidence="4" type="ordered locus">Rmar_1895</name>
</gene>
<sequence>MNARYNGRVGLVLLCLVLAAGSARAQLTGFEVVASTPASGATGVASETTVSFTFSAPLPDSLLEAGLDSLLDLGIGVHPCDQILVGGSSPCEQVAGGTLSEDGRTLSFQVTHLAQTTYTWTIPELVVSESEVALRAFVLQYATGEALGGVTVDGMVMLESAGGEEAFRVAPGETALNGRMELLRTLTRPRVAGREQPVPSLLDPVVQAVHRPALHKRGAATMQQMDPAGMIVTLADRYGNPAGVGVVTAEGTFRITNVIDGWYVVEGFLVHYDRTLGRLRIGFAMLDEDMDGEADSIQVSGEDVSGLMLMGQGFQLDRITAAQQVAAAGEMAALMAGGSASLSGIASASLPLLELAEGVPDGKALLWVYLFVGSGEDPQIVLMVQGSSGTLLPLPLGGASELELTGPFPMLPTSFADSDEAVAAAEAGGGADFRAAANNEVLVTMLAGLFAPLSEVAEFVYEDPSTPVWVIAYLHLRYLADSLGSAVPAKQEVEVGRVFYVDMQDGSLLGSRSMVRATAVEPIAGETARLFALEPNYPNPFRRETMVPFSLAQSGPVVVEVFNLLGQRVATLVDEVLPAGRYVVRWVADGHPSGLYVVRLQVSGHQFSRVVLYQR</sequence>
<dbReference type="AlphaFoldDB" id="D0MJX0"/>
<dbReference type="OrthoDB" id="9807669at2"/>
<dbReference type="eggNOG" id="COG3419">
    <property type="taxonomic scope" value="Bacteria"/>
</dbReference>
<evidence type="ECO:0000256" key="1">
    <source>
        <dbReference type="ARBA" id="ARBA00022729"/>
    </source>
</evidence>
<evidence type="ECO:0000259" key="3">
    <source>
        <dbReference type="Pfam" id="PF13205"/>
    </source>
</evidence>
<evidence type="ECO:0000313" key="4">
    <source>
        <dbReference type="EMBL" id="ACY48778.1"/>
    </source>
</evidence>
<dbReference type="InterPro" id="IPR026444">
    <property type="entry name" value="Secre_tail"/>
</dbReference>
<protein>
    <recommendedName>
        <fullName evidence="3">SbsA Ig-like domain-containing protein</fullName>
    </recommendedName>
</protein>
<keyword evidence="5" id="KW-1185">Reference proteome</keyword>
<dbReference type="HOGENOM" id="CLU_444018_0_0_10"/>
<dbReference type="KEGG" id="rmr:Rmar_1895"/>
<feature type="domain" description="SbsA Ig-like" evidence="3">
    <location>
        <begin position="28"/>
        <end position="129"/>
    </location>
</feature>
<organism evidence="4 5">
    <name type="scientific">Rhodothermus marinus (strain ATCC 43812 / DSM 4252 / R-10)</name>
    <name type="common">Rhodothermus obamensis</name>
    <dbReference type="NCBI Taxonomy" id="518766"/>
    <lineage>
        <taxon>Bacteria</taxon>
        <taxon>Pseudomonadati</taxon>
        <taxon>Rhodothermota</taxon>
        <taxon>Rhodothermia</taxon>
        <taxon>Rhodothermales</taxon>
        <taxon>Rhodothermaceae</taxon>
        <taxon>Rhodothermus</taxon>
    </lineage>
</organism>
<dbReference type="RefSeq" id="WP_012844389.1">
    <property type="nucleotide sequence ID" value="NC_013501.1"/>
</dbReference>
<dbReference type="eggNOG" id="COG2911">
    <property type="taxonomic scope" value="Bacteria"/>
</dbReference>
<accession>D0MJX0</accession>
<evidence type="ECO:0000313" key="5">
    <source>
        <dbReference type="Proteomes" id="UP000002221"/>
    </source>
</evidence>
<reference evidence="4 5" key="1">
    <citation type="journal article" date="2009" name="Stand. Genomic Sci.">
        <title>Complete genome sequence of Rhodothermus marinus type strain (R-10).</title>
        <authorList>
            <person name="Nolan M."/>
            <person name="Tindall B.J."/>
            <person name="Pomrenke H."/>
            <person name="Lapidus A."/>
            <person name="Copeland A."/>
            <person name="Glavina Del Rio T."/>
            <person name="Lucas S."/>
            <person name="Chen F."/>
            <person name="Tice H."/>
            <person name="Cheng J.F."/>
            <person name="Saunders E."/>
            <person name="Han C."/>
            <person name="Bruce D."/>
            <person name="Goodwin L."/>
            <person name="Chain P."/>
            <person name="Pitluck S."/>
            <person name="Ovchinikova G."/>
            <person name="Pati A."/>
            <person name="Ivanova N."/>
            <person name="Mavromatis K."/>
            <person name="Chen A."/>
            <person name="Palaniappan K."/>
            <person name="Land M."/>
            <person name="Hauser L."/>
            <person name="Chang Y.J."/>
            <person name="Jeffries C.D."/>
            <person name="Brettin T."/>
            <person name="Goker M."/>
            <person name="Bristow J."/>
            <person name="Eisen J.A."/>
            <person name="Markowitz V."/>
            <person name="Hugenholtz P."/>
            <person name="Kyrpides N.C."/>
            <person name="Klenk H.P."/>
            <person name="Detter J.C."/>
        </authorList>
    </citation>
    <scope>NUCLEOTIDE SEQUENCE [LARGE SCALE GENOMIC DNA]</scope>
    <source>
        <strain evidence="5">ATCC 43812 / DSM 4252 / R-10</strain>
    </source>
</reference>
<dbReference type="STRING" id="518766.Rmar_1895"/>
<name>D0MJX0_RHOM4</name>
<dbReference type="Pfam" id="PF13205">
    <property type="entry name" value="Big_5"/>
    <property type="match status" value="1"/>
</dbReference>
<dbReference type="EMBL" id="CP001807">
    <property type="protein sequence ID" value="ACY48778.1"/>
    <property type="molecule type" value="Genomic_DNA"/>
</dbReference>